<dbReference type="PANTHER" id="PTHR38588:SF1">
    <property type="entry name" value="BLL0334 PROTEIN"/>
    <property type="match status" value="1"/>
</dbReference>
<dbReference type="Pfam" id="PF06240">
    <property type="entry name" value="COXG"/>
    <property type="match status" value="1"/>
</dbReference>
<dbReference type="AlphaFoldDB" id="A0A376AL89"/>
<dbReference type="EMBL" id="UEYP01000008">
    <property type="protein sequence ID" value="SSC68571.1"/>
    <property type="molecule type" value="Genomic_DNA"/>
</dbReference>
<evidence type="ECO:0000313" key="2">
    <source>
        <dbReference type="Proteomes" id="UP000254764"/>
    </source>
</evidence>
<dbReference type="PANTHER" id="PTHR38588">
    <property type="entry name" value="BLL0334 PROTEIN"/>
    <property type="match status" value="1"/>
</dbReference>
<dbReference type="Proteomes" id="UP000254764">
    <property type="component" value="Unassembled WGS sequence"/>
</dbReference>
<dbReference type="Gene3D" id="3.30.530.20">
    <property type="match status" value="1"/>
</dbReference>
<name>A0A376AL89_9HYPH</name>
<sequence>MEFVGEHVIPAAIDKVWAGLNDPESLRRSIPGCTEMLQTGDREFTASVVVRVGPVSATFKGKVELSDLDPPHGYKLSGRGQGGPAGFAKGSARIRLTPEGEGTRLAYVADVDIGGKLASVGGRLIQSVAKKNADDFFSAFSSVVTGGKGLSEVPQRSEGALGAAVPGGSYAGGGHIALIDRVAWLLVGTALGVAGTLLLGA</sequence>
<keyword evidence="2" id="KW-1185">Reference proteome</keyword>
<dbReference type="RefSeq" id="WP_115671246.1">
    <property type="nucleotide sequence ID" value="NZ_UEYP01000008.1"/>
</dbReference>
<dbReference type="InterPro" id="IPR023393">
    <property type="entry name" value="START-like_dom_sf"/>
</dbReference>
<proteinExistence type="predicted"/>
<dbReference type="InterPro" id="IPR010419">
    <property type="entry name" value="CO_DH_gsu"/>
</dbReference>
<protein>
    <recommendedName>
        <fullName evidence="3">Carbon monoxide dehydrogenase subunit G</fullName>
    </recommendedName>
</protein>
<dbReference type="CDD" id="cd05018">
    <property type="entry name" value="CoxG"/>
    <property type="match status" value="1"/>
</dbReference>
<gene>
    <name evidence="1" type="ORF">RHIZ70_4279</name>
</gene>
<accession>A0A376AL89</accession>
<dbReference type="SUPFAM" id="SSF55961">
    <property type="entry name" value="Bet v1-like"/>
    <property type="match status" value="1"/>
</dbReference>
<dbReference type="OrthoDB" id="9787428at2"/>
<evidence type="ECO:0000313" key="1">
    <source>
        <dbReference type="EMBL" id="SSC68571.1"/>
    </source>
</evidence>
<evidence type="ECO:0008006" key="3">
    <source>
        <dbReference type="Google" id="ProtNLM"/>
    </source>
</evidence>
<organism evidence="1 2">
    <name type="scientific">Ciceribacter selenitireducens ATCC BAA-1503</name>
    <dbReference type="NCBI Taxonomy" id="1336235"/>
    <lineage>
        <taxon>Bacteria</taxon>
        <taxon>Pseudomonadati</taxon>
        <taxon>Pseudomonadota</taxon>
        <taxon>Alphaproteobacteria</taxon>
        <taxon>Hyphomicrobiales</taxon>
        <taxon>Rhizobiaceae</taxon>
        <taxon>Ciceribacter</taxon>
    </lineage>
</organism>
<reference evidence="2" key="1">
    <citation type="submission" date="2018-07" db="EMBL/GenBank/DDBJ databases">
        <authorList>
            <person name="Peiro R."/>
            <person name="Begona"/>
            <person name="Cbmso G."/>
            <person name="Lopez M."/>
            <person name="Gonzalez S."/>
        </authorList>
    </citation>
    <scope>NUCLEOTIDE SEQUENCE [LARGE SCALE GENOMIC DNA]</scope>
</reference>